<evidence type="ECO:0000259" key="8">
    <source>
        <dbReference type="Pfam" id="PF14322"/>
    </source>
</evidence>
<dbReference type="PROSITE" id="PS51257">
    <property type="entry name" value="PROKAR_LIPOPROTEIN"/>
    <property type="match status" value="1"/>
</dbReference>
<keyword evidence="4" id="KW-0472">Membrane</keyword>
<name>A0A5B5VTP5_9BACT</name>
<feature type="domain" description="SusD-like N-terminal" evidence="8">
    <location>
        <begin position="106"/>
        <end position="230"/>
    </location>
</feature>
<feature type="domain" description="RagB/SusD" evidence="7">
    <location>
        <begin position="273"/>
        <end position="553"/>
    </location>
</feature>
<keyword evidence="5" id="KW-0998">Cell outer membrane</keyword>
<evidence type="ECO:0000256" key="5">
    <source>
        <dbReference type="ARBA" id="ARBA00023237"/>
    </source>
</evidence>
<dbReference type="RefSeq" id="WP_130062483.1">
    <property type="nucleotide sequence ID" value="NZ_AP025581.1"/>
</dbReference>
<dbReference type="Pfam" id="PF14322">
    <property type="entry name" value="SusD-like_3"/>
    <property type="match status" value="1"/>
</dbReference>
<dbReference type="InterPro" id="IPR011990">
    <property type="entry name" value="TPR-like_helical_dom_sf"/>
</dbReference>
<dbReference type="Proteomes" id="UP001055105">
    <property type="component" value="Unassembled WGS sequence"/>
</dbReference>
<dbReference type="AlphaFoldDB" id="A0A5B5VTP5"/>
<reference evidence="10 11" key="1">
    <citation type="journal article" date="2019" name="Nat. Med.">
        <title>A library of human gut bacterial isolates paired with longitudinal multiomics data enables mechanistic microbiome research.</title>
        <authorList>
            <person name="Poyet M."/>
            <person name="Groussin M."/>
            <person name="Gibbons S.M."/>
            <person name="Avila-Pacheco J."/>
            <person name="Jiang X."/>
            <person name="Kearney S.M."/>
            <person name="Perrotta A.R."/>
            <person name="Berdy B."/>
            <person name="Zhao S."/>
            <person name="Lieberman T.D."/>
            <person name="Swanson P.K."/>
            <person name="Smith M."/>
            <person name="Roesemann S."/>
            <person name="Alexander J.E."/>
            <person name="Rich S.A."/>
            <person name="Livny J."/>
            <person name="Vlamakis H."/>
            <person name="Clish C."/>
            <person name="Bullock K."/>
            <person name="Deik A."/>
            <person name="Scott J."/>
            <person name="Pierce K.A."/>
            <person name="Xavier R.J."/>
            <person name="Alm E.J."/>
        </authorList>
    </citation>
    <scope>NUCLEOTIDE SEQUENCE [LARGE SCALE GENOMIC DNA]</scope>
    <source>
        <strain evidence="10 11">BIOML-A1</strain>
    </source>
</reference>
<dbReference type="InterPro" id="IPR012944">
    <property type="entry name" value="SusD_RagB_dom"/>
</dbReference>
<dbReference type="EMBL" id="VVND01000001">
    <property type="protein sequence ID" value="KAA3160914.1"/>
    <property type="molecule type" value="Genomic_DNA"/>
</dbReference>
<evidence type="ECO:0000313" key="11">
    <source>
        <dbReference type="Proteomes" id="UP000324870"/>
    </source>
</evidence>
<protein>
    <submittedName>
        <fullName evidence="10">RagB/SusD family nutrient uptake outer membrane protein</fullName>
    </submittedName>
</protein>
<dbReference type="Pfam" id="PF07980">
    <property type="entry name" value="SusD_RagB"/>
    <property type="match status" value="1"/>
</dbReference>
<gene>
    <name evidence="9" type="ORF">CE91St16_24960</name>
    <name evidence="10" type="ORF">F2A26_01080</name>
</gene>
<evidence type="ECO:0000256" key="3">
    <source>
        <dbReference type="ARBA" id="ARBA00022729"/>
    </source>
</evidence>
<dbReference type="EMBL" id="BQOL01000002">
    <property type="protein sequence ID" value="GKI19588.1"/>
    <property type="molecule type" value="Genomic_DNA"/>
</dbReference>
<feature type="chain" id="PRO_5044618590" evidence="6">
    <location>
        <begin position="19"/>
        <end position="554"/>
    </location>
</feature>
<sequence length="554" mass="62524">MKKKIINIVLLAATVAMTGCNDWLDMSPTNKVSEKIVWSDVNYVTQYVNGFYPYISRYGAFETGDSQVGLTDGLTETLKFGSATPGTNVGFANIIAFAEGGLAASTAAFHFGAWDDTYTRIRRVNEFLYGLKKYGSNFDGDTYKRFEAEARFFRGFLYFQLLKRTPEVILYNEDLLAITENKALSTEEEGWNMVEGDLSYAAKTLPAKWDNEAGRITSGAAYAMLSRAMLYAKRWQSAKTAAEEVFKLGYVLMPGKTAADYAKAFTSMRDGNTESILEYNYLVGGPNHSWDKLFMPGGDNTTMGGRATPTQEMVESYELATTGGYPDWTPWHNTTTGTTDTPPYAQLEPRFHASVLYNGCEWKGRALEPYVSGKDGYAVYDDGSALNGRTTTGYYLRKMLNEGYTDYSKACTQPWIAIRLAEVILNHAEACYMLGADGANDDLRQIRERVGLPYSNKSGEVLMAAIRQERKIELYCEGHRYWDMRRWKLAHTAYSGQNSRVHGLKIEKQGAEFIYTYVDCDRKDRLFEEKLYRIPLPETELSNNSAVKQFPEWL</sequence>
<evidence type="ECO:0000313" key="9">
    <source>
        <dbReference type="EMBL" id="GKI19588.1"/>
    </source>
</evidence>
<comment type="caution">
    <text evidence="9">The sequence shown here is derived from an EMBL/GenBank/DDBJ whole genome shotgun (WGS) entry which is preliminary data.</text>
</comment>
<evidence type="ECO:0000313" key="10">
    <source>
        <dbReference type="EMBL" id="KAA3160914.1"/>
    </source>
</evidence>
<keyword evidence="11" id="KW-1185">Reference proteome</keyword>
<evidence type="ECO:0000256" key="4">
    <source>
        <dbReference type="ARBA" id="ARBA00023136"/>
    </source>
</evidence>
<comment type="subcellular location">
    <subcellularLocation>
        <location evidence="1">Cell outer membrane</location>
    </subcellularLocation>
</comment>
<proteinExistence type="inferred from homology"/>
<comment type="similarity">
    <text evidence="2">Belongs to the SusD family.</text>
</comment>
<dbReference type="Proteomes" id="UP000324870">
    <property type="component" value="Unassembled WGS sequence"/>
</dbReference>
<feature type="signal peptide" evidence="6">
    <location>
        <begin position="1"/>
        <end position="18"/>
    </location>
</feature>
<dbReference type="SUPFAM" id="SSF48452">
    <property type="entry name" value="TPR-like"/>
    <property type="match status" value="1"/>
</dbReference>
<keyword evidence="3 6" id="KW-0732">Signal</keyword>
<evidence type="ECO:0000313" key="12">
    <source>
        <dbReference type="Proteomes" id="UP001055105"/>
    </source>
</evidence>
<reference evidence="9" key="2">
    <citation type="submission" date="2022-01" db="EMBL/GenBank/DDBJ databases">
        <title>Novel bile acid biosynthetic pathways are enriched in the microbiome of centenarians.</title>
        <authorList>
            <person name="Sato Y."/>
            <person name="Atarashi K."/>
            <person name="Plichta R.D."/>
            <person name="Arai Y."/>
            <person name="Sasajima S."/>
            <person name="Kearney M.S."/>
            <person name="Suda W."/>
            <person name="Takeshita K."/>
            <person name="Sasaki T."/>
            <person name="Okamoto S."/>
            <person name="Skelly N.A."/>
            <person name="Okamura Y."/>
            <person name="Vlamakis H."/>
            <person name="Li Y."/>
            <person name="Tanoue T."/>
            <person name="Takei H."/>
            <person name="Nittono H."/>
            <person name="Narushima S."/>
            <person name="Irie J."/>
            <person name="Itoh H."/>
            <person name="Moriya K."/>
            <person name="Sugiura Y."/>
            <person name="Suematsu M."/>
            <person name="Moritoki N."/>
            <person name="Shibata S."/>
            <person name="Littman R.D."/>
            <person name="Fischbach A.M."/>
            <person name="Uwamino Y."/>
            <person name="Inoue T."/>
            <person name="Honda A."/>
            <person name="Hattori M."/>
            <person name="Murai T."/>
            <person name="Xavier J.R."/>
            <person name="Hirose N."/>
            <person name="Honda K."/>
        </authorList>
    </citation>
    <scope>NUCLEOTIDE SEQUENCE</scope>
    <source>
        <strain evidence="9">CE91-St16</strain>
    </source>
</reference>
<accession>A0A5B5VTP5</accession>
<organism evidence="9 12">
    <name type="scientific">Alistipes finegoldii</name>
    <dbReference type="NCBI Taxonomy" id="214856"/>
    <lineage>
        <taxon>Bacteria</taxon>
        <taxon>Pseudomonadati</taxon>
        <taxon>Bacteroidota</taxon>
        <taxon>Bacteroidia</taxon>
        <taxon>Bacteroidales</taxon>
        <taxon>Rikenellaceae</taxon>
        <taxon>Alistipes</taxon>
    </lineage>
</organism>
<evidence type="ECO:0000256" key="1">
    <source>
        <dbReference type="ARBA" id="ARBA00004442"/>
    </source>
</evidence>
<evidence type="ECO:0000256" key="6">
    <source>
        <dbReference type="SAM" id="SignalP"/>
    </source>
</evidence>
<evidence type="ECO:0000256" key="2">
    <source>
        <dbReference type="ARBA" id="ARBA00006275"/>
    </source>
</evidence>
<dbReference type="InterPro" id="IPR033985">
    <property type="entry name" value="SusD-like_N"/>
</dbReference>
<dbReference type="Gene3D" id="1.25.40.390">
    <property type="match status" value="1"/>
</dbReference>
<dbReference type="GO" id="GO:0009279">
    <property type="term" value="C:cell outer membrane"/>
    <property type="evidence" value="ECO:0007669"/>
    <property type="project" value="UniProtKB-SubCell"/>
</dbReference>
<evidence type="ECO:0000259" key="7">
    <source>
        <dbReference type="Pfam" id="PF07980"/>
    </source>
</evidence>